<comment type="caution">
    <text evidence="1">The sequence shown here is derived from an EMBL/GenBank/DDBJ whole genome shotgun (WGS) entry which is preliminary data.</text>
</comment>
<sequence length="392" mass="44605">MLGLDKIEQTTARQFEMLSGSFQSFSQFNGDAYSNDIFRSAVDAIARHIAKLSGKHVNDTKDFNNYKINRLLQNRPNPYMSGYDFLYKIATQYYLFNNAFILIQKDNKGNLSGLYPLTPTSVEYVVDGVGEMFLKCLFKDGEIVHFRLSEVAILRRHFNSNELLGDDNSAIMNTLELAHTQNLGMESAIKNSAQIRGILKYNQKLADSKLKEKKDAFMNDYLSMSNNGGVIPLDAMLEYIPLKTSDVQIDTSQMEVVKKKIYDYLGINEDIVTGKYDENTWQAFYESVIEPFAIQLSSELTDKIFTEREQAFSNCIIFESSKLQYASNQSKSNMIKELLPLGLLTINEARDLMNLSSVEDGDERIQSLNYIEKTLAKNYQMGDKEVGQDEGD</sequence>
<dbReference type="InterPro" id="IPR006944">
    <property type="entry name" value="Phage/GTA_portal"/>
</dbReference>
<reference evidence="1 2" key="1">
    <citation type="journal article" date="2016" name="Front. Microbiol.">
        <title>Comprehensive Phylogenetic Analysis of Bovine Non-aureus Staphylococci Species Based on Whole-Genome Sequencing.</title>
        <authorList>
            <person name="Naushad S."/>
            <person name="Barkema H.W."/>
            <person name="Luby C."/>
            <person name="Condas L.A."/>
            <person name="Nobrega D.B."/>
            <person name="Carson D.A."/>
            <person name="De Buck J."/>
        </authorList>
    </citation>
    <scope>NUCLEOTIDE SEQUENCE [LARGE SCALE GENOMIC DNA]</scope>
    <source>
        <strain evidence="1 2">SNUC 761</strain>
    </source>
</reference>
<protein>
    <submittedName>
        <fullName evidence="1">Phage portal protein</fullName>
    </submittedName>
</protein>
<accession>A0A2T4KG12</accession>
<dbReference type="NCBIfam" id="TIGR01537">
    <property type="entry name" value="portal_HK97"/>
    <property type="match status" value="1"/>
</dbReference>
<dbReference type="InterPro" id="IPR006427">
    <property type="entry name" value="Portal_HK97"/>
</dbReference>
<gene>
    <name evidence="1" type="ORF">BUY44_08915</name>
</gene>
<organism evidence="1 2">
    <name type="scientific">Staphylococcus devriesei</name>
    <dbReference type="NCBI Taxonomy" id="586733"/>
    <lineage>
        <taxon>Bacteria</taxon>
        <taxon>Bacillati</taxon>
        <taxon>Bacillota</taxon>
        <taxon>Bacilli</taxon>
        <taxon>Bacillales</taxon>
        <taxon>Staphylococcaceae</taxon>
        <taxon>Staphylococcus</taxon>
    </lineage>
</organism>
<name>A0A2T4KG12_9STAP</name>
<dbReference type="EMBL" id="PYZL01000065">
    <property type="protein sequence ID" value="PTE71872.1"/>
    <property type="molecule type" value="Genomic_DNA"/>
</dbReference>
<dbReference type="Proteomes" id="UP000242547">
    <property type="component" value="Unassembled WGS sequence"/>
</dbReference>
<proteinExistence type="predicted"/>
<dbReference type="Pfam" id="PF04860">
    <property type="entry name" value="Phage_portal"/>
    <property type="match status" value="1"/>
</dbReference>
<evidence type="ECO:0000313" key="2">
    <source>
        <dbReference type="Proteomes" id="UP000242547"/>
    </source>
</evidence>
<evidence type="ECO:0000313" key="1">
    <source>
        <dbReference type="EMBL" id="PTE71872.1"/>
    </source>
</evidence>
<dbReference type="AlphaFoldDB" id="A0A2T4KG12"/>